<dbReference type="PROSITE" id="PS50088">
    <property type="entry name" value="ANK_REPEAT"/>
    <property type="match status" value="1"/>
</dbReference>
<dbReference type="OrthoDB" id="673776at2759"/>
<evidence type="ECO:0000313" key="3">
    <source>
        <dbReference type="Proteomes" id="UP000428333"/>
    </source>
</evidence>
<dbReference type="AlphaFoldDB" id="A0A6A4LEN6"/>
<dbReference type="Gene3D" id="1.25.40.20">
    <property type="entry name" value="Ankyrin repeat-containing domain"/>
    <property type="match status" value="1"/>
</dbReference>
<dbReference type="SUPFAM" id="SSF48403">
    <property type="entry name" value="Ankyrin repeat"/>
    <property type="match status" value="1"/>
</dbReference>
<keyword evidence="1" id="KW-0040">ANK repeat</keyword>
<sequence length="321" mass="35884">DWTGDMEDDDHDYETEYDITSAILRDDKESLIPLIKSLHLRYKNNRFGSRREIWRNICMAGALNCATSMLEGELGAGGGVNMPISGGFFRLHYAAMYESPGIVKLLISRGAQTDVRVYNPENPLDHHGLLPLGIALEHLSERRRLRCFSGQNAFSPEKSTFQLIASLCLPVLKRSLEVCKLLALSSKNVAKEAYNYAAEGKLTEFAVLLMVAREKVLVPITFSREDGDGWNGSTTVHQYLKNAIGSLVDEEFKLPGSIAKKKLAPTNWNKMVFRSTALVLEVFERAGDAIEEYLQLEHRCVCRLIPAPCFVSSYLASLLHA</sequence>
<evidence type="ECO:0000313" key="2">
    <source>
        <dbReference type="EMBL" id="KAE9456045.1"/>
    </source>
</evidence>
<dbReference type="EMBL" id="QEFC01001765">
    <property type="protein sequence ID" value="KAE9456045.1"/>
    <property type="molecule type" value="Genomic_DNA"/>
</dbReference>
<feature type="repeat" description="ANK" evidence="1">
    <location>
        <begin position="86"/>
        <end position="118"/>
    </location>
</feature>
<name>A0A6A4LEN6_9ERIC</name>
<dbReference type="PROSITE" id="PS50297">
    <property type="entry name" value="ANK_REP_REGION"/>
    <property type="match status" value="1"/>
</dbReference>
<dbReference type="InterPro" id="IPR036770">
    <property type="entry name" value="Ankyrin_rpt-contain_sf"/>
</dbReference>
<protein>
    <submittedName>
        <fullName evidence="2">Uncharacterized protein</fullName>
    </submittedName>
</protein>
<dbReference type="InterPro" id="IPR002110">
    <property type="entry name" value="Ankyrin_rpt"/>
</dbReference>
<gene>
    <name evidence="2" type="ORF">C3L33_12034</name>
</gene>
<accession>A0A6A4LEN6</accession>
<comment type="caution">
    <text evidence="2">The sequence shown here is derived from an EMBL/GenBank/DDBJ whole genome shotgun (WGS) entry which is preliminary data.</text>
</comment>
<reference evidence="2 3" key="1">
    <citation type="journal article" date="2019" name="Genome Biol. Evol.">
        <title>The Rhododendron genome and chromosomal organization provide insight into shared whole-genome duplications across the heath family (Ericaceae).</title>
        <authorList>
            <person name="Soza V.L."/>
            <person name="Lindsley D."/>
            <person name="Waalkes A."/>
            <person name="Ramage E."/>
            <person name="Patwardhan R.P."/>
            <person name="Burton J.N."/>
            <person name="Adey A."/>
            <person name="Kumar A."/>
            <person name="Qiu R."/>
            <person name="Shendure J."/>
            <person name="Hall B."/>
        </authorList>
    </citation>
    <scope>NUCLEOTIDE SEQUENCE [LARGE SCALE GENOMIC DNA]</scope>
    <source>
        <strain evidence="2">RSF 1966-606</strain>
    </source>
</reference>
<evidence type="ECO:0000256" key="1">
    <source>
        <dbReference type="PROSITE-ProRule" id="PRU00023"/>
    </source>
</evidence>
<dbReference type="Proteomes" id="UP000428333">
    <property type="component" value="Linkage Group LG07"/>
</dbReference>
<proteinExistence type="predicted"/>
<feature type="non-terminal residue" evidence="2">
    <location>
        <position position="1"/>
    </location>
</feature>
<organism evidence="2 3">
    <name type="scientific">Rhododendron williamsianum</name>
    <dbReference type="NCBI Taxonomy" id="262921"/>
    <lineage>
        <taxon>Eukaryota</taxon>
        <taxon>Viridiplantae</taxon>
        <taxon>Streptophyta</taxon>
        <taxon>Embryophyta</taxon>
        <taxon>Tracheophyta</taxon>
        <taxon>Spermatophyta</taxon>
        <taxon>Magnoliopsida</taxon>
        <taxon>eudicotyledons</taxon>
        <taxon>Gunneridae</taxon>
        <taxon>Pentapetalae</taxon>
        <taxon>asterids</taxon>
        <taxon>Ericales</taxon>
        <taxon>Ericaceae</taxon>
        <taxon>Ericoideae</taxon>
        <taxon>Rhodoreae</taxon>
        <taxon>Rhododendron</taxon>
    </lineage>
</organism>
<keyword evidence="3" id="KW-1185">Reference proteome</keyword>